<proteinExistence type="predicted"/>
<name>C0QKJ6_DESAH</name>
<dbReference type="KEGG" id="dat:HRM2_09550"/>
<dbReference type="GO" id="GO:0051539">
    <property type="term" value="F:4 iron, 4 sulfur cluster binding"/>
    <property type="evidence" value="ECO:0007669"/>
    <property type="project" value="UniProtKB-KW"/>
</dbReference>
<dbReference type="Proteomes" id="UP000000442">
    <property type="component" value="Chromosome"/>
</dbReference>
<evidence type="ECO:0000256" key="1">
    <source>
        <dbReference type="ARBA" id="ARBA00022448"/>
    </source>
</evidence>
<sequence length="278" mass="31978">MKRIKIHTWRRVIQTGVAGLFIILPILNQAGFNFIWGNFLNIHIGCLTFSDPLAAFQVILKNHYLPIGLLIGVGMVLAIAFFLGTVFCSWICPFGLLSELINSFSSRVWPKRFRNKRIQTRDFAVKATVFCTGFLVFWSFFNTPILNQVSMPFQYSNIFQYLFMQKDLSPVIWFMGVILLLEFIFQTRLWCRWICPQSVLLSVVKRFNPFGFKIVFKQKRCISNKAPFPCQQACSLNLDPKHMDGWSLAQCTNCGDCVDACEKTGKALVYKFSLGNEM</sequence>
<dbReference type="AlphaFoldDB" id="C0QKJ6"/>
<evidence type="ECO:0000313" key="10">
    <source>
        <dbReference type="Proteomes" id="UP000000442"/>
    </source>
</evidence>
<dbReference type="HOGENOM" id="CLU_066585_1_0_7"/>
<dbReference type="PANTHER" id="PTHR30176">
    <property type="entry name" value="FERREDOXIN-TYPE PROTEIN NAPH"/>
    <property type="match status" value="1"/>
</dbReference>
<evidence type="ECO:0000256" key="2">
    <source>
        <dbReference type="ARBA" id="ARBA00022485"/>
    </source>
</evidence>
<feature type="transmembrane region" description="Helical" evidence="7">
    <location>
        <begin position="69"/>
        <end position="102"/>
    </location>
</feature>
<dbReference type="RefSeq" id="WP_015902856.1">
    <property type="nucleotide sequence ID" value="NC_012108.1"/>
</dbReference>
<evidence type="ECO:0000256" key="7">
    <source>
        <dbReference type="SAM" id="Phobius"/>
    </source>
</evidence>
<keyword evidence="7" id="KW-1133">Transmembrane helix</keyword>
<organism evidence="9 10">
    <name type="scientific">Desulforapulum autotrophicum (strain ATCC 43914 / DSM 3382 / VKM B-1955 / HRM2)</name>
    <name type="common">Desulfobacterium autotrophicum</name>
    <dbReference type="NCBI Taxonomy" id="177437"/>
    <lineage>
        <taxon>Bacteria</taxon>
        <taxon>Pseudomonadati</taxon>
        <taxon>Thermodesulfobacteriota</taxon>
        <taxon>Desulfobacteria</taxon>
        <taxon>Desulfobacterales</taxon>
        <taxon>Desulfobacteraceae</taxon>
        <taxon>Desulforapulum</taxon>
    </lineage>
</organism>
<keyword evidence="6" id="KW-0411">Iron-sulfur</keyword>
<reference evidence="9 10" key="1">
    <citation type="journal article" date="2009" name="Environ. Microbiol.">
        <title>Genome sequence of Desulfobacterium autotrophicum HRM2, a marine sulfate reducer oxidizing organic carbon completely to carbon dioxide.</title>
        <authorList>
            <person name="Strittmatter A.W."/>
            <person name="Liesegang H."/>
            <person name="Rabus R."/>
            <person name="Decker I."/>
            <person name="Amann J."/>
            <person name="Andres S."/>
            <person name="Henne A."/>
            <person name="Fricke W.F."/>
            <person name="Martinez-Arias R."/>
            <person name="Bartels D."/>
            <person name="Goesmann A."/>
            <person name="Krause L."/>
            <person name="Puehler A."/>
            <person name="Klenk H.P."/>
            <person name="Richter M."/>
            <person name="Schuler M."/>
            <person name="Gloeckner F.O."/>
            <person name="Meyerdierks A."/>
            <person name="Gottschalk G."/>
            <person name="Amann R."/>
        </authorList>
    </citation>
    <scope>NUCLEOTIDE SEQUENCE [LARGE SCALE GENOMIC DNA]</scope>
    <source>
        <strain evidence="10">ATCC 43914 / DSM 3382 / HRM2</strain>
    </source>
</reference>
<feature type="transmembrane region" description="Helical" evidence="7">
    <location>
        <begin position="171"/>
        <end position="191"/>
    </location>
</feature>
<dbReference type="OrthoDB" id="9784262at2"/>
<feature type="transmembrane region" description="Helical" evidence="7">
    <location>
        <begin position="123"/>
        <end position="141"/>
    </location>
</feature>
<gene>
    <name evidence="9" type="primary">napH</name>
    <name evidence="9" type="ordered locus">HRM2_09550</name>
</gene>
<evidence type="ECO:0000256" key="5">
    <source>
        <dbReference type="ARBA" id="ARBA00023004"/>
    </source>
</evidence>
<feature type="domain" description="4Fe-4S ferredoxin-type" evidence="8">
    <location>
        <begin position="67"/>
        <end position="111"/>
    </location>
</feature>
<dbReference type="InterPro" id="IPR017900">
    <property type="entry name" value="4Fe4S_Fe_S_CS"/>
</dbReference>
<keyword evidence="7" id="KW-0472">Membrane</keyword>
<dbReference type="GO" id="GO:0005886">
    <property type="term" value="C:plasma membrane"/>
    <property type="evidence" value="ECO:0007669"/>
    <property type="project" value="TreeGrafter"/>
</dbReference>
<keyword evidence="1" id="KW-0813">Transport</keyword>
<evidence type="ECO:0000313" key="9">
    <source>
        <dbReference type="EMBL" id="ACN14067.1"/>
    </source>
</evidence>
<dbReference type="PROSITE" id="PS00198">
    <property type="entry name" value="4FE4S_FER_1"/>
    <property type="match status" value="1"/>
</dbReference>
<accession>C0QKJ6</accession>
<keyword evidence="4" id="KW-0249">Electron transport</keyword>
<dbReference type="PANTHER" id="PTHR30176:SF3">
    <property type="entry name" value="FERREDOXIN-TYPE PROTEIN NAPH"/>
    <property type="match status" value="1"/>
</dbReference>
<keyword evidence="2" id="KW-0004">4Fe-4S</keyword>
<dbReference type="SUPFAM" id="SSF54862">
    <property type="entry name" value="4Fe-4S ferredoxins"/>
    <property type="match status" value="1"/>
</dbReference>
<dbReference type="STRING" id="177437.HRM2_09550"/>
<evidence type="ECO:0000256" key="6">
    <source>
        <dbReference type="ARBA" id="ARBA00023014"/>
    </source>
</evidence>
<dbReference type="GO" id="GO:0046872">
    <property type="term" value="F:metal ion binding"/>
    <property type="evidence" value="ECO:0007669"/>
    <property type="project" value="UniProtKB-KW"/>
</dbReference>
<dbReference type="Pfam" id="PF12801">
    <property type="entry name" value="Fer4_5"/>
    <property type="match status" value="2"/>
</dbReference>
<feature type="domain" description="4Fe-4S ferredoxin-type" evidence="8">
    <location>
        <begin position="171"/>
        <end position="206"/>
    </location>
</feature>
<feature type="transmembrane region" description="Helical" evidence="7">
    <location>
        <begin position="12"/>
        <end position="32"/>
    </location>
</feature>
<protein>
    <submittedName>
        <fullName evidence="9">NapH</fullName>
    </submittedName>
</protein>
<keyword evidence="7" id="KW-0812">Transmembrane</keyword>
<dbReference type="InterPro" id="IPR051684">
    <property type="entry name" value="Electron_Trans/Redox"/>
</dbReference>
<dbReference type="eggNOG" id="COG0348">
    <property type="taxonomic scope" value="Bacteria"/>
</dbReference>
<evidence type="ECO:0000259" key="8">
    <source>
        <dbReference type="Pfam" id="PF12801"/>
    </source>
</evidence>
<keyword evidence="10" id="KW-1185">Reference proteome</keyword>
<keyword evidence="3" id="KW-0479">Metal-binding</keyword>
<dbReference type="EMBL" id="CP001087">
    <property type="protein sequence ID" value="ACN14067.1"/>
    <property type="molecule type" value="Genomic_DNA"/>
</dbReference>
<evidence type="ECO:0000256" key="4">
    <source>
        <dbReference type="ARBA" id="ARBA00022982"/>
    </source>
</evidence>
<keyword evidence="5" id="KW-0408">Iron</keyword>
<evidence type="ECO:0000256" key="3">
    <source>
        <dbReference type="ARBA" id="ARBA00022723"/>
    </source>
</evidence>
<dbReference type="InterPro" id="IPR017896">
    <property type="entry name" value="4Fe4S_Fe-S-bd"/>
</dbReference>